<proteinExistence type="predicted"/>
<evidence type="ECO:0000313" key="1">
    <source>
        <dbReference type="EMBL" id="JAD88217.1"/>
    </source>
</evidence>
<dbReference type="EMBL" id="GBRH01209678">
    <property type="protein sequence ID" value="JAD88217.1"/>
    <property type="molecule type" value="Transcribed_RNA"/>
</dbReference>
<accession>A0A0A9DWS1</accession>
<name>A0A0A9DWS1_ARUDO</name>
<reference evidence="1" key="1">
    <citation type="submission" date="2014-09" db="EMBL/GenBank/DDBJ databases">
        <authorList>
            <person name="Magalhaes I.L.F."/>
            <person name="Oliveira U."/>
            <person name="Santos F.R."/>
            <person name="Vidigal T.H.D.A."/>
            <person name="Brescovit A.D."/>
            <person name="Santos A.J."/>
        </authorList>
    </citation>
    <scope>NUCLEOTIDE SEQUENCE</scope>
    <source>
        <tissue evidence="1">Shoot tissue taken approximately 20 cm above the soil surface</tissue>
    </source>
</reference>
<sequence>MTVADFSPTPIAPKRAWVDNIARMYVESPCKVSQVWNGT</sequence>
<organism evidence="1">
    <name type="scientific">Arundo donax</name>
    <name type="common">Giant reed</name>
    <name type="synonym">Donax arundinaceus</name>
    <dbReference type="NCBI Taxonomy" id="35708"/>
    <lineage>
        <taxon>Eukaryota</taxon>
        <taxon>Viridiplantae</taxon>
        <taxon>Streptophyta</taxon>
        <taxon>Embryophyta</taxon>
        <taxon>Tracheophyta</taxon>
        <taxon>Spermatophyta</taxon>
        <taxon>Magnoliopsida</taxon>
        <taxon>Liliopsida</taxon>
        <taxon>Poales</taxon>
        <taxon>Poaceae</taxon>
        <taxon>PACMAD clade</taxon>
        <taxon>Arundinoideae</taxon>
        <taxon>Arundineae</taxon>
        <taxon>Arundo</taxon>
    </lineage>
</organism>
<reference evidence="1" key="2">
    <citation type="journal article" date="2015" name="Data Brief">
        <title>Shoot transcriptome of the giant reed, Arundo donax.</title>
        <authorList>
            <person name="Barrero R.A."/>
            <person name="Guerrero F.D."/>
            <person name="Moolhuijzen P."/>
            <person name="Goolsby J.A."/>
            <person name="Tidwell J."/>
            <person name="Bellgard S.E."/>
            <person name="Bellgard M.I."/>
        </authorList>
    </citation>
    <scope>NUCLEOTIDE SEQUENCE</scope>
    <source>
        <tissue evidence="1">Shoot tissue taken approximately 20 cm above the soil surface</tissue>
    </source>
</reference>
<dbReference type="AlphaFoldDB" id="A0A0A9DWS1"/>
<protein>
    <submittedName>
        <fullName evidence="1">Uncharacterized protein</fullName>
    </submittedName>
</protein>